<dbReference type="RefSeq" id="WP_006385695.1">
    <property type="nucleotide sequence ID" value="NZ_CP025774.1"/>
</dbReference>
<dbReference type="KEGG" id="axx:ERS451415_05574"/>
<dbReference type="Proteomes" id="UP001141992">
    <property type="component" value="Unassembled WGS sequence"/>
</dbReference>
<dbReference type="NCBIfam" id="TIGR01600">
    <property type="entry name" value="phage_tail_L"/>
    <property type="match status" value="1"/>
</dbReference>
<accession>A0A0D6IQG6</accession>
<organism evidence="1 2">
    <name type="scientific">Alcaligenes xylosoxydans xylosoxydans</name>
    <name type="common">Achromobacter xylosoxidans</name>
    <dbReference type="NCBI Taxonomy" id="85698"/>
    <lineage>
        <taxon>Bacteria</taxon>
        <taxon>Pseudomonadati</taxon>
        <taxon>Pseudomonadota</taxon>
        <taxon>Betaproteobacteria</taxon>
        <taxon>Burkholderiales</taxon>
        <taxon>Alcaligenaceae</taxon>
        <taxon>Achromobacter</taxon>
    </lineage>
</organism>
<comment type="caution">
    <text evidence="1">The sequence shown here is derived from an EMBL/GenBank/DDBJ whole genome shotgun (WGS) entry which is preliminary data.</text>
</comment>
<dbReference type="GO" id="GO:0046718">
    <property type="term" value="P:symbiont entry into host cell"/>
    <property type="evidence" value="ECO:0007669"/>
    <property type="project" value="InterPro"/>
</dbReference>
<dbReference type="Pfam" id="PF05100">
    <property type="entry name" value="Phage_tail_L"/>
    <property type="match status" value="1"/>
</dbReference>
<dbReference type="AlphaFoldDB" id="A0A0D6IQG6"/>
<dbReference type="eggNOG" id="COG4672">
    <property type="taxonomic scope" value="Bacteria"/>
</dbReference>
<proteinExistence type="predicted"/>
<evidence type="ECO:0000313" key="1">
    <source>
        <dbReference type="EMBL" id="MCZ8403488.1"/>
    </source>
</evidence>
<evidence type="ECO:0000313" key="2">
    <source>
        <dbReference type="Proteomes" id="UP001141992"/>
    </source>
</evidence>
<dbReference type="InterPro" id="IPR006487">
    <property type="entry name" value="Phage_lambda_L"/>
</dbReference>
<dbReference type="GO" id="GO:0051536">
    <property type="term" value="F:iron-sulfur cluster binding"/>
    <property type="evidence" value="ECO:0007669"/>
    <property type="project" value="InterPro"/>
</dbReference>
<reference evidence="1" key="1">
    <citation type="submission" date="2022-12" db="EMBL/GenBank/DDBJ databases">
        <authorList>
            <person name="Voronina O.L."/>
            <person name="Kunda M.S."/>
            <person name="Ryzhova N."/>
            <person name="Aksenova E.I."/>
        </authorList>
    </citation>
    <scope>NUCLEOTIDE SEQUENCE</scope>
    <source>
        <strain evidence="1">SCCH136:Ach223948</strain>
    </source>
</reference>
<dbReference type="GeneID" id="75273101"/>
<gene>
    <name evidence="1" type="ORF">O9570_18690</name>
</gene>
<name>A0A0D6IQG6_ALCXX</name>
<sequence length="242" mass="26430">MPITADIQKLEPGALVELFELDASEIGGAVQRFHGYMQVGAIHWQGKQYDPWSIQAEGFEQVGEGQQPSPTLRVGNIGQDEKGDPLPGVISALCIHLDDLVGARVVVRRTLGKYLDAVNFAEGNPTADPQEELPPEVWIVQQKTVETAQVVEFSLSSALDFNGQKLPDRPIIAGVCSWLRKGGYRGPYCGYTGSRMFDLDGKPVTDPTLDRCSGLMSDCKKRFGEYEVINFGGFPSADLVRG</sequence>
<protein>
    <submittedName>
        <fullName evidence="1">Phage minor tail protein L</fullName>
    </submittedName>
</protein>
<dbReference type="GO" id="GO:0030430">
    <property type="term" value="C:host cell cytoplasm"/>
    <property type="evidence" value="ECO:0007669"/>
    <property type="project" value="InterPro"/>
</dbReference>
<dbReference type="EMBL" id="JAPZVI010000015">
    <property type="protein sequence ID" value="MCZ8403488.1"/>
    <property type="molecule type" value="Genomic_DNA"/>
</dbReference>
<accession>A0A0M7GCB3</accession>